<dbReference type="SUPFAM" id="SSF52402">
    <property type="entry name" value="Adenine nucleotide alpha hydrolases-like"/>
    <property type="match status" value="1"/>
</dbReference>
<evidence type="ECO:0000313" key="8">
    <source>
        <dbReference type="EMBL" id="MCI0754025.1"/>
    </source>
</evidence>
<keyword evidence="3" id="KW-0547">Nucleotide-binding</keyword>
<dbReference type="EC" id="6.3.4.19" evidence="6"/>
<evidence type="ECO:0000256" key="1">
    <source>
        <dbReference type="ARBA" id="ARBA00022598"/>
    </source>
</evidence>
<evidence type="ECO:0000256" key="4">
    <source>
        <dbReference type="ARBA" id="ARBA00022840"/>
    </source>
</evidence>
<comment type="catalytic activity">
    <reaction evidence="5 6">
        <text>cytidine(34) in tRNA(Ile2) + L-lysine + ATP = lysidine(34) in tRNA(Ile2) + AMP + diphosphate + H(+)</text>
        <dbReference type="Rhea" id="RHEA:43744"/>
        <dbReference type="Rhea" id="RHEA-COMP:10625"/>
        <dbReference type="Rhea" id="RHEA-COMP:10670"/>
        <dbReference type="ChEBI" id="CHEBI:15378"/>
        <dbReference type="ChEBI" id="CHEBI:30616"/>
        <dbReference type="ChEBI" id="CHEBI:32551"/>
        <dbReference type="ChEBI" id="CHEBI:33019"/>
        <dbReference type="ChEBI" id="CHEBI:82748"/>
        <dbReference type="ChEBI" id="CHEBI:83665"/>
        <dbReference type="ChEBI" id="CHEBI:456215"/>
        <dbReference type="EC" id="6.3.4.19"/>
    </reaction>
</comment>
<gene>
    <name evidence="6 8" type="primary">tilS</name>
    <name evidence="8" type="ORF">MON41_09675</name>
</gene>
<dbReference type="InterPro" id="IPR012795">
    <property type="entry name" value="tRNA_Ile_lys_synt_N"/>
</dbReference>
<evidence type="ECO:0000313" key="9">
    <source>
        <dbReference type="Proteomes" id="UP001201985"/>
    </source>
</evidence>
<dbReference type="InterPro" id="IPR014729">
    <property type="entry name" value="Rossmann-like_a/b/a_fold"/>
</dbReference>
<comment type="caution">
    <text evidence="8">The sequence shown here is derived from an EMBL/GenBank/DDBJ whole genome shotgun (WGS) entry which is preliminary data.</text>
</comment>
<keyword evidence="9" id="KW-1185">Reference proteome</keyword>
<dbReference type="EMBL" id="JALBUU010000004">
    <property type="protein sequence ID" value="MCI0754025.1"/>
    <property type="molecule type" value="Genomic_DNA"/>
</dbReference>
<sequence length="405" mass="41625">MPLTAEPLGPAEFAALMAPLGPFGPAPRLAAGVSGGPHSLALALLAQDFAQARGGSVVGMVADHGLRSGSAAEAEWTIRTLRDAGVEAQLIALDLAGGAALQERARDARLAALLDCCAKQGRPWLLLGHHRMDQAETVLFRALRGSGGAGMAGMAALRPTASALLLRPLLGVPPARLEATLAARGIVPLRDPSNTDPRFTRVRLRQALGDPGGQGPAVAALAEAGAAFALRRAARRRALAECLTSAATLMPEGWVRLDAAALGEGALADEALAALLRLVAGAEHAPAAGAVRALRRRGGGTLGGVLWREGLLCREPSGCAAPVPAVPDRRWDRRWRLRGAPRPGLSIGALGVAASDLPRGRRRGLPALVLSGLPALWRDGRLEAVPPLTEPGCLVFDPAGGPLLG</sequence>
<dbReference type="InterPro" id="IPR011063">
    <property type="entry name" value="TilS/TtcA_N"/>
</dbReference>
<name>A0ABS9W423_9PROT</name>
<dbReference type="NCBIfam" id="TIGR02432">
    <property type="entry name" value="lysidine_TilS_N"/>
    <property type="match status" value="1"/>
</dbReference>
<dbReference type="Proteomes" id="UP001201985">
    <property type="component" value="Unassembled WGS sequence"/>
</dbReference>
<keyword evidence="4" id="KW-0067">ATP-binding</keyword>
<dbReference type="RefSeq" id="WP_241792880.1">
    <property type="nucleotide sequence ID" value="NZ_JALBUU010000004.1"/>
</dbReference>
<evidence type="ECO:0000256" key="5">
    <source>
        <dbReference type="ARBA" id="ARBA00048539"/>
    </source>
</evidence>
<evidence type="ECO:0000259" key="7">
    <source>
        <dbReference type="Pfam" id="PF01171"/>
    </source>
</evidence>
<comment type="similarity">
    <text evidence="6">Belongs to the tRNA(Ile)-lysidine synthase family.</text>
</comment>
<dbReference type="PANTHER" id="PTHR43033:SF1">
    <property type="entry name" value="TRNA(ILE)-LYSIDINE SYNTHASE-RELATED"/>
    <property type="match status" value="1"/>
</dbReference>
<dbReference type="Pfam" id="PF01171">
    <property type="entry name" value="ATP_bind_3"/>
    <property type="match status" value="1"/>
</dbReference>
<dbReference type="HAMAP" id="MF_01161">
    <property type="entry name" value="tRNA_Ile_lys_synt"/>
    <property type="match status" value="1"/>
</dbReference>
<evidence type="ECO:0000256" key="2">
    <source>
        <dbReference type="ARBA" id="ARBA00022694"/>
    </source>
</evidence>
<dbReference type="CDD" id="cd01992">
    <property type="entry name" value="TilS_N"/>
    <property type="match status" value="1"/>
</dbReference>
<dbReference type="GO" id="GO:0032267">
    <property type="term" value="F:tRNA(Ile)-lysidine synthase activity"/>
    <property type="evidence" value="ECO:0007669"/>
    <property type="project" value="UniProtKB-EC"/>
</dbReference>
<keyword evidence="2 6" id="KW-0819">tRNA processing</keyword>
<dbReference type="InterPro" id="IPR012094">
    <property type="entry name" value="tRNA_Ile_lys_synt"/>
</dbReference>
<comment type="caution">
    <text evidence="6">Lacks conserved residue(s) required for the propagation of feature annotation.</text>
</comment>
<feature type="domain" description="tRNA(Ile)-lysidine/2-thiocytidine synthase N-terminal" evidence="7">
    <location>
        <begin position="30"/>
        <end position="206"/>
    </location>
</feature>
<organism evidence="8 9">
    <name type="scientific">Teichococcus vastitatis</name>
    <dbReference type="NCBI Taxonomy" id="2307076"/>
    <lineage>
        <taxon>Bacteria</taxon>
        <taxon>Pseudomonadati</taxon>
        <taxon>Pseudomonadota</taxon>
        <taxon>Alphaproteobacteria</taxon>
        <taxon>Acetobacterales</taxon>
        <taxon>Roseomonadaceae</taxon>
        <taxon>Roseomonas</taxon>
    </lineage>
</organism>
<evidence type="ECO:0000256" key="6">
    <source>
        <dbReference type="HAMAP-Rule" id="MF_01161"/>
    </source>
</evidence>
<keyword evidence="1 6" id="KW-0436">Ligase</keyword>
<reference evidence="8 9" key="1">
    <citation type="submission" date="2022-03" db="EMBL/GenBank/DDBJ databases">
        <title>Complete genome analysis of Roseomonas KG 17.1 : a prolific producer of plant growth promoters.</title>
        <authorList>
            <person name="Saadouli I."/>
            <person name="Najjari A."/>
            <person name="Mosbah A."/>
            <person name="Ouzari H.I."/>
        </authorList>
    </citation>
    <scope>NUCLEOTIDE SEQUENCE [LARGE SCALE GENOMIC DNA]</scope>
    <source>
        <strain evidence="8 9">KG17-1</strain>
    </source>
</reference>
<dbReference type="Gene3D" id="3.40.50.620">
    <property type="entry name" value="HUPs"/>
    <property type="match status" value="1"/>
</dbReference>
<comment type="function">
    <text evidence="6">Ligates lysine onto the cytidine present at position 34 of the AUA codon-specific tRNA(Ile) that contains the anticodon CAU, in an ATP-dependent manner. Cytidine is converted to lysidine, thus changing the amino acid specificity of the tRNA from methionine to isoleucine.</text>
</comment>
<accession>A0ABS9W423</accession>
<proteinExistence type="inferred from homology"/>
<dbReference type="PANTHER" id="PTHR43033">
    <property type="entry name" value="TRNA(ILE)-LYSIDINE SYNTHASE-RELATED"/>
    <property type="match status" value="1"/>
</dbReference>
<comment type="subcellular location">
    <subcellularLocation>
        <location evidence="6">Cytoplasm</location>
    </subcellularLocation>
</comment>
<keyword evidence="6" id="KW-0963">Cytoplasm</keyword>
<evidence type="ECO:0000256" key="3">
    <source>
        <dbReference type="ARBA" id="ARBA00022741"/>
    </source>
</evidence>
<protein>
    <recommendedName>
        <fullName evidence="6">tRNA(Ile)-lysidine synthase</fullName>
        <ecNumber evidence="6">6.3.4.19</ecNumber>
    </recommendedName>
    <alternativeName>
        <fullName evidence="6">tRNA(Ile)-2-lysyl-cytidine synthase</fullName>
    </alternativeName>
    <alternativeName>
        <fullName evidence="6">tRNA(Ile)-lysidine synthetase</fullName>
    </alternativeName>
</protein>